<organism evidence="3 4">
    <name type="scientific">Candidatus Gottesmanbacteria bacterium RIFCSPHIGHO2_01_FULL_40_15</name>
    <dbReference type="NCBI Taxonomy" id="1798376"/>
    <lineage>
        <taxon>Bacteria</taxon>
        <taxon>Candidatus Gottesmaniibacteriota</taxon>
    </lineage>
</organism>
<feature type="domain" description="Glycosyl transferase family 1" evidence="2">
    <location>
        <begin position="207"/>
        <end position="369"/>
    </location>
</feature>
<dbReference type="Pfam" id="PF00534">
    <property type="entry name" value="Glycos_transf_1"/>
    <property type="match status" value="1"/>
</dbReference>
<protein>
    <recommendedName>
        <fullName evidence="2">Glycosyl transferase family 1 domain-containing protein</fullName>
    </recommendedName>
</protein>
<evidence type="ECO:0000313" key="4">
    <source>
        <dbReference type="Proteomes" id="UP000177354"/>
    </source>
</evidence>
<evidence type="ECO:0000256" key="1">
    <source>
        <dbReference type="ARBA" id="ARBA00022679"/>
    </source>
</evidence>
<sequence>MGIIYSGRRFMTVCFFGTYNANYSRNSSLRMGLIKNGVTVREVHFEIPNLVLETSSDLTITKSVYRILRKLKAYLYLISKSKVVFSCQYIFVLHPGHLDLPLAWLLSKLGGKKLFFDDSISPYDTMFIGRSIALRKSIVAGLIKNIEKILLLLPDKIIVDTNLMKKFVTDEFGVDKNKVFVVPLGANNLIYHPEPANSGRQISVNSGKNGKVKVFFFGLYNPMHGANYIMEAIKLLKNEKNLDFTLLGKGYLKEVLENYARKNHLGNVRFTGFVPEEELVRRINDSDIVLGVFSNSALFHRVIPNKIFAALATRKPLITARLKVMEEFLKHKENVYFCQPENPQDLASAIKAVSTDTPLRLKLAENGYKLYKRLFTPEVIGRTVISHL</sequence>
<dbReference type="PANTHER" id="PTHR46401:SF2">
    <property type="entry name" value="GLYCOSYLTRANSFERASE WBBK-RELATED"/>
    <property type="match status" value="1"/>
</dbReference>
<dbReference type="AlphaFoldDB" id="A0A1F5Z702"/>
<dbReference type="EMBL" id="MFJF01000005">
    <property type="protein sequence ID" value="OGG08201.1"/>
    <property type="molecule type" value="Genomic_DNA"/>
</dbReference>
<accession>A0A1F5Z702</accession>
<proteinExistence type="predicted"/>
<comment type="caution">
    <text evidence="3">The sequence shown here is derived from an EMBL/GenBank/DDBJ whole genome shotgun (WGS) entry which is preliminary data.</text>
</comment>
<dbReference type="GO" id="GO:0009103">
    <property type="term" value="P:lipopolysaccharide biosynthetic process"/>
    <property type="evidence" value="ECO:0007669"/>
    <property type="project" value="TreeGrafter"/>
</dbReference>
<reference evidence="3 4" key="1">
    <citation type="journal article" date="2016" name="Nat. Commun.">
        <title>Thousands of microbial genomes shed light on interconnected biogeochemical processes in an aquifer system.</title>
        <authorList>
            <person name="Anantharaman K."/>
            <person name="Brown C.T."/>
            <person name="Hug L.A."/>
            <person name="Sharon I."/>
            <person name="Castelle C.J."/>
            <person name="Probst A.J."/>
            <person name="Thomas B.C."/>
            <person name="Singh A."/>
            <person name="Wilkins M.J."/>
            <person name="Karaoz U."/>
            <person name="Brodie E.L."/>
            <person name="Williams K.H."/>
            <person name="Hubbard S.S."/>
            <person name="Banfield J.F."/>
        </authorList>
    </citation>
    <scope>NUCLEOTIDE SEQUENCE [LARGE SCALE GENOMIC DNA]</scope>
</reference>
<gene>
    <name evidence="3" type="ORF">A2777_02340</name>
</gene>
<evidence type="ECO:0000259" key="2">
    <source>
        <dbReference type="Pfam" id="PF00534"/>
    </source>
</evidence>
<dbReference type="InterPro" id="IPR001296">
    <property type="entry name" value="Glyco_trans_1"/>
</dbReference>
<dbReference type="Proteomes" id="UP000177354">
    <property type="component" value="Unassembled WGS sequence"/>
</dbReference>
<dbReference type="PANTHER" id="PTHR46401">
    <property type="entry name" value="GLYCOSYLTRANSFERASE WBBK-RELATED"/>
    <property type="match status" value="1"/>
</dbReference>
<name>A0A1F5Z702_9BACT</name>
<dbReference type="GO" id="GO:0016757">
    <property type="term" value="F:glycosyltransferase activity"/>
    <property type="evidence" value="ECO:0007669"/>
    <property type="project" value="InterPro"/>
</dbReference>
<dbReference type="Gene3D" id="3.40.50.2000">
    <property type="entry name" value="Glycogen Phosphorylase B"/>
    <property type="match status" value="2"/>
</dbReference>
<keyword evidence="1" id="KW-0808">Transferase</keyword>
<evidence type="ECO:0000313" key="3">
    <source>
        <dbReference type="EMBL" id="OGG08201.1"/>
    </source>
</evidence>
<dbReference type="SUPFAM" id="SSF53756">
    <property type="entry name" value="UDP-Glycosyltransferase/glycogen phosphorylase"/>
    <property type="match status" value="1"/>
</dbReference>